<dbReference type="OrthoDB" id="423498at2759"/>
<dbReference type="AlphaFoldDB" id="A0A6J8CG88"/>
<dbReference type="InterPro" id="IPR047153">
    <property type="entry name" value="TRIM45/56/19-like"/>
</dbReference>
<dbReference type="PANTHER" id="PTHR25462:SF296">
    <property type="entry name" value="MEIOTIC P26, ISOFORM F"/>
    <property type="match status" value="1"/>
</dbReference>
<evidence type="ECO:0000313" key="2">
    <source>
        <dbReference type="EMBL" id="CAC5395473.1"/>
    </source>
</evidence>
<gene>
    <name evidence="2" type="ORF">MCOR_30143</name>
</gene>
<organism evidence="2 3">
    <name type="scientific">Mytilus coruscus</name>
    <name type="common">Sea mussel</name>
    <dbReference type="NCBI Taxonomy" id="42192"/>
    <lineage>
        <taxon>Eukaryota</taxon>
        <taxon>Metazoa</taxon>
        <taxon>Spiralia</taxon>
        <taxon>Lophotrochozoa</taxon>
        <taxon>Mollusca</taxon>
        <taxon>Bivalvia</taxon>
        <taxon>Autobranchia</taxon>
        <taxon>Pteriomorphia</taxon>
        <taxon>Mytilida</taxon>
        <taxon>Mytiloidea</taxon>
        <taxon>Mytilidae</taxon>
        <taxon>Mytilinae</taxon>
        <taxon>Mytilus</taxon>
    </lineage>
</organism>
<keyword evidence="3" id="KW-1185">Reference proteome</keyword>
<dbReference type="Gene3D" id="2.120.10.30">
    <property type="entry name" value="TolB, C-terminal domain"/>
    <property type="match status" value="1"/>
</dbReference>
<dbReference type="PANTHER" id="PTHR25462">
    <property type="entry name" value="BONUS, ISOFORM C-RELATED"/>
    <property type="match status" value="1"/>
</dbReference>
<dbReference type="EMBL" id="CACVKT020005512">
    <property type="protein sequence ID" value="CAC5395473.1"/>
    <property type="molecule type" value="Genomic_DNA"/>
</dbReference>
<proteinExistence type="predicted"/>
<protein>
    <recommendedName>
        <fullName evidence="4">B box-type domain-containing protein</fullName>
    </recommendedName>
</protein>
<name>A0A6J8CG88_MYTCO</name>
<dbReference type="Gene3D" id="3.30.160.60">
    <property type="entry name" value="Classic Zinc Finger"/>
    <property type="match status" value="1"/>
</dbReference>
<dbReference type="SUPFAM" id="SSF57845">
    <property type="entry name" value="B-box zinc-binding domain"/>
    <property type="match status" value="1"/>
</dbReference>
<reference evidence="2 3" key="1">
    <citation type="submission" date="2020-06" db="EMBL/GenBank/DDBJ databases">
        <authorList>
            <person name="Li R."/>
            <person name="Bekaert M."/>
        </authorList>
    </citation>
    <scope>NUCLEOTIDE SEQUENCE [LARGE SCALE GENOMIC DNA]</scope>
    <source>
        <strain evidence="3">wild</strain>
    </source>
</reference>
<sequence length="433" mass="49534">MASNLTVCGVCDSLEITKPSVVWCSDCDEGFCADSDKHHAVSKASRSHCTIPITESNKLPIDILEITHNCSKHNEKYQIYCRKHDCPCCRRCVIETHNDCKDITPIDDIIKDVKSSNALHDIELMLVEVAENLEKIMKDRKDNITSLKDQRRMIEKEIQQTRMKIDTHLDQIEEDLIKELNTKKGRERKKIEDLLTSLEKKKKRNQCSQDHASVFQTYLAIKQMETKMTIEERFVENFASSESFKRIVLSLKDDKAFQTISIFKSFGEIEVEIKPSEIMLTRMKGKQAQFEVVNVLPRLIENIKLNLKRTIKTGLSNTKGCLIQQDDRLALSCRDNNLVRVFNRTDIWTLKDKNVLNIPKGITVDNNGNVHVAITDSCKVIVISSDGKRYLELLSANDGLHKPTALDYDRSRSLLLVGNQTDTALHFQVAIKN</sequence>
<accession>A0A6J8CG88</accession>
<dbReference type="SUPFAM" id="SSF101898">
    <property type="entry name" value="NHL repeat"/>
    <property type="match status" value="1"/>
</dbReference>
<evidence type="ECO:0008006" key="4">
    <source>
        <dbReference type="Google" id="ProtNLM"/>
    </source>
</evidence>
<evidence type="ECO:0000256" key="1">
    <source>
        <dbReference type="SAM" id="Coils"/>
    </source>
</evidence>
<dbReference type="Proteomes" id="UP000507470">
    <property type="component" value="Unassembled WGS sequence"/>
</dbReference>
<dbReference type="InterPro" id="IPR011042">
    <property type="entry name" value="6-blade_b-propeller_TolB-like"/>
</dbReference>
<evidence type="ECO:0000313" key="3">
    <source>
        <dbReference type="Proteomes" id="UP000507470"/>
    </source>
</evidence>
<dbReference type="CDD" id="cd19757">
    <property type="entry name" value="Bbox1"/>
    <property type="match status" value="1"/>
</dbReference>
<keyword evidence="1" id="KW-0175">Coiled coil</keyword>
<feature type="coiled-coil region" evidence="1">
    <location>
        <begin position="130"/>
        <end position="164"/>
    </location>
</feature>